<protein>
    <submittedName>
        <fullName evidence="7">Fimbrial protein</fullName>
    </submittedName>
</protein>
<dbReference type="Gene3D" id="2.60.40.1090">
    <property type="entry name" value="Fimbrial-type adhesion domain"/>
    <property type="match status" value="1"/>
</dbReference>
<evidence type="ECO:0000313" key="7">
    <source>
        <dbReference type="EMBL" id="MDM0046455.1"/>
    </source>
</evidence>
<dbReference type="InterPro" id="IPR036937">
    <property type="entry name" value="Adhesion_dom_fimbrial_sf"/>
</dbReference>
<evidence type="ECO:0000259" key="6">
    <source>
        <dbReference type="Pfam" id="PF00419"/>
    </source>
</evidence>
<name>A0ABT7NES7_9BURK</name>
<keyword evidence="4" id="KW-0281">Fimbrium</keyword>
<keyword evidence="8" id="KW-1185">Reference proteome</keyword>
<evidence type="ECO:0000256" key="4">
    <source>
        <dbReference type="ARBA" id="ARBA00023263"/>
    </source>
</evidence>
<feature type="signal peptide" evidence="5">
    <location>
        <begin position="1"/>
        <end position="21"/>
    </location>
</feature>
<comment type="similarity">
    <text evidence="2">Belongs to the fimbrial protein family.</text>
</comment>
<keyword evidence="3 5" id="KW-0732">Signal</keyword>
<comment type="subcellular location">
    <subcellularLocation>
        <location evidence="1">Fimbrium</location>
    </subcellularLocation>
</comment>
<accession>A0ABT7NES7</accession>
<dbReference type="Proteomes" id="UP001174908">
    <property type="component" value="Unassembled WGS sequence"/>
</dbReference>
<evidence type="ECO:0000256" key="2">
    <source>
        <dbReference type="ARBA" id="ARBA00006671"/>
    </source>
</evidence>
<dbReference type="SUPFAM" id="SSF49401">
    <property type="entry name" value="Bacterial adhesins"/>
    <property type="match status" value="1"/>
</dbReference>
<evidence type="ECO:0000256" key="1">
    <source>
        <dbReference type="ARBA" id="ARBA00004561"/>
    </source>
</evidence>
<dbReference type="PANTHER" id="PTHR33420">
    <property type="entry name" value="FIMBRIAL SUBUNIT ELFA-RELATED"/>
    <property type="match status" value="1"/>
</dbReference>
<dbReference type="Pfam" id="PF00419">
    <property type="entry name" value="Fimbrial"/>
    <property type="match status" value="1"/>
</dbReference>
<dbReference type="EMBL" id="JASZYV010000003">
    <property type="protein sequence ID" value="MDM0046455.1"/>
    <property type="molecule type" value="Genomic_DNA"/>
</dbReference>
<dbReference type="PANTHER" id="PTHR33420:SF12">
    <property type="entry name" value="FIMBRIN-LIKE PROTEIN FIMI-RELATED"/>
    <property type="match status" value="1"/>
</dbReference>
<gene>
    <name evidence="7" type="ORF">QTH91_18335</name>
</gene>
<organism evidence="7 8">
    <name type="scientific">Variovorax dokdonensis</name>
    <dbReference type="NCBI Taxonomy" id="344883"/>
    <lineage>
        <taxon>Bacteria</taxon>
        <taxon>Pseudomonadati</taxon>
        <taxon>Pseudomonadota</taxon>
        <taxon>Betaproteobacteria</taxon>
        <taxon>Burkholderiales</taxon>
        <taxon>Comamonadaceae</taxon>
        <taxon>Variovorax</taxon>
    </lineage>
</organism>
<dbReference type="RefSeq" id="WP_286661523.1">
    <property type="nucleotide sequence ID" value="NZ_JASZYV010000003.1"/>
</dbReference>
<reference evidence="7" key="1">
    <citation type="submission" date="2023-06" db="EMBL/GenBank/DDBJ databases">
        <authorList>
            <person name="Jiang Y."/>
            <person name="Liu Q."/>
        </authorList>
    </citation>
    <scope>NUCLEOTIDE SEQUENCE</scope>
    <source>
        <strain evidence="7">CGMCC 1.12089</strain>
    </source>
</reference>
<dbReference type="InterPro" id="IPR008966">
    <property type="entry name" value="Adhesion_dom_sf"/>
</dbReference>
<evidence type="ECO:0000256" key="3">
    <source>
        <dbReference type="ARBA" id="ARBA00022729"/>
    </source>
</evidence>
<feature type="chain" id="PRO_5047531712" evidence="5">
    <location>
        <begin position="22"/>
        <end position="171"/>
    </location>
</feature>
<dbReference type="InterPro" id="IPR000259">
    <property type="entry name" value="Adhesion_dom_fimbrial"/>
</dbReference>
<comment type="caution">
    <text evidence="7">The sequence shown here is derived from an EMBL/GenBank/DDBJ whole genome shotgun (WGS) entry which is preliminary data.</text>
</comment>
<feature type="domain" description="Fimbrial-type adhesion" evidence="6">
    <location>
        <begin position="27"/>
        <end position="170"/>
    </location>
</feature>
<evidence type="ECO:0000256" key="5">
    <source>
        <dbReference type="SAM" id="SignalP"/>
    </source>
</evidence>
<sequence>MSFKKLAVIAAFSAVSAAAFAANPGVITFKGEIVTGACGISGDTLNQTVNLGQVPANTFKAAGDRSEVVNFPIILTDCDTTTQKNAKFTFTGAAADANAELFGTTGSASGVGIRLQAPSGEILKNGTEQSSNFVLSNGNNTVMFGAMYESTAAKVTPGVADSVANFTVAYY</sequence>
<proteinExistence type="inferred from homology"/>
<evidence type="ECO:0000313" key="8">
    <source>
        <dbReference type="Proteomes" id="UP001174908"/>
    </source>
</evidence>
<dbReference type="InterPro" id="IPR050263">
    <property type="entry name" value="Bact_Fimbrial_Adh_Pro"/>
</dbReference>